<dbReference type="InterPro" id="IPR038255">
    <property type="entry name" value="PBS_linker_sf"/>
</dbReference>
<dbReference type="KEGG" id="tsph:KIH39_08040"/>
<keyword evidence="4" id="KW-1185">Reference proteome</keyword>
<evidence type="ECO:0000313" key="4">
    <source>
        <dbReference type="Proteomes" id="UP000676194"/>
    </source>
</evidence>
<dbReference type="PANTHER" id="PTHR14139">
    <property type="entry name" value="CALSYNTENIN"/>
    <property type="match status" value="1"/>
</dbReference>
<sequence>MASPLSWLKRCWVDQALSVKPVRRHKLGVQLLEDRVVPANVDVFYNVGYGPYADLQFQGNFPATTPQTTTVTSTSAVTAGFYVPGGEVKGNFVPFFSFPNGLTLSNLSFSNSNNSFFGTVTISTQVMAAILSNGSQTTNQTLVDTGTGNPYLFTMSDLVNDTDIKIPNADAVPFQIGGQTFVPGDFFVNYSTSSGHTYDSAYLSLGGVLGLSGFTNAGLQIPASSLAINENPFYPSTSAFTFIPGVYAPNNTFSILPVFQDANGGSGPFTFTLDGLTFQSSALTATVAYSGSGGYAGEVYPFNITGTATAEFDVGSASVTFGTQAQYSGGLQYNNGQLSILQSLQNLEYQPANPLPLFTINSLTIGDQSFTAYPQIQSPGLFLGFNTTENQFTIQGMAQTVLTPGVTQIILLGVNEQGGANQAYPPYPSGSTYEPPPGTYQSPWTITNGALDPISFQVTLVNFGGLSFFGNLTAIYDENSASFDLSGSATASLQGGHAQVTFGSSPPGIVANNGTVSSISFSLNSLTLGGITYTPAAVDGLSPMSAVYDPNSQAFSFVGGATTPQGNADLGADGTSGFVLDSNGNVTASTYNFFSPSGSVSLNGLTYNVTNLTASFNPTSGTTIFQGQATIPVSGQNLTISGTGTNYIFGIDQNGNSLSNFQVAGPLSVQPLTFTPYGLYSQAVNATTIALLGTASLTLDGQVIPVTLGVGQGVQIVNGVISSVSFSTPSINVAGVQIQSTSGFVWSSNFSQSTLAYTIQGSFNLNADGLIIGPVTGNFNYTQDPTTGNGVVTLASNTYTFANTQTLDNVVFNPGTLSVTYDPVQNQFTFSGTGNYFGQAITVGGAGNPSISLVNGNLQLNGFNPPPLEDVQLPSLGDINISGLNQVVNPDLSVTVTGSTTLQVGSATFSLNLGGGGTTGLTFSVSNGQAQIISLGAQLTGKFTVGNLTINVESLTLEYDVPSDTITIDGTANATFKAASQTIKVELQLGEGTTPGIVLQNGQLQSLEASITSDFSLFGVKVHIKDAGVEYDSTNSSFGIFGTVILTTAPKGGHSVLNNFGVSLGSGPDDPGIEIVDGSLQSLDIELDGSIDLDGVTATSKGLTLQYDSAASTLQITGGLQVSLASGFTGTVSLPGQGLLINTSDGSVQLLGLEIKIADLKLGPIGIQDLEFEYAQDSQGNTTISGSGMVSLPGGITVGGSFEISNGQLSEIGISFSRTPGIPIGDFGYITSISGQVSGLNDLADDFEFDGSVTGTFGPSIKIYNKTEAAATVTGSIKINAKMMEIDGDIEYLGGLYGKGSGKAIFYFTGPNLINISGSSTIISIPPYGSVLTGNLAFDLDKSGDITFNGGFNVTVPSNIPKIGGKSLGTLTVYLQIRPEQSASNSYAQFTASVTVIVKISATLKVDLTGEVQGSVSADLGIFGTYSAGFSFYLPGTRTVIVDGSGAPVTYQIAPDTSPASDSPPTLALSASPESGSPAADIDYTGTTSYPTDTTIDIYADTNSSGYNGQLIASDLPFKAGQQSFEWDDFAEFASQPYDPTKPIYFYGVIKDGTNPPVYTAYTSGIIPPDYDPTVTVPTIQNTSSNTPIEFSSASGNAIVVTDPMEEFDNNAQVQVIVHANSGSFQVSNFQGDVTLSGQGSNELTLVGPGFDVSQELDGMIYTPQPGAFFKDSVQVAVSRYQGEFTTPITSNFGVTIYPLSLVLGDPNAGNPNDTQTPSPATNVSYTLGSGPAPLLEQLQVEDAEDGMIRGASVSISNYVQGQDFLILPLKFQQQTGITATFNMATGVLSLSGTEPVNMYQIALDDVQYNSSGTPSNESLVIALGDDSGNQASLTEPIVTKANNSPPVVAPLGIGLLYMQGDAPAALDPGITVSNPQGGQIVAAVISFYPATYNPGEDELLFTNQNGISGAFDSAKGVLTLSGNATAADYTAALQSIQYVDLSGSVTPGFRELTVSVINDNSTKNFANATERLQVSSSASVPQTPVVTLSTANVTASTRTNAVVLDKGLTVSDSEAATLLGAHVAISGNYSPGEDSLNATQLFGGIQESFDVNTGILTLSGESSVYDYQIALASVTFTDLVQARSGLPRTISFSVNDGLTPSANATLTLTVPVIPYVTTGFVNLQVTAGRTAFAIDPTVTINYSGATLSGATISFPGVYFSDEDQLIFTNQNGITGNFDSATGVLSLSGTASIADYQTALQSIEYYNSRVNPIAGSREVDFSISDGSVTSLPAYVVVDVNAADVPPTLSVPPNTLQFVQNGTPLPVAPTLSIQDPDPALPDGSGQHTIYNASVSIGNYVPGEDLLSFTPSGGITGTFNATQGILQLSGAATEAQYEAVLESVQYQDVSPAPVTTPRTITFSINDGMASVDTVNVTVDVKSLLIPPTQTAGSINPLNLLTNAAPISLGLGSLNFATPSTKEPYLIYTVTQVPGAIGQVMFSDGTVAAAGQTYTLAQIQSANFEPKLNASGSGNFTFTVAGFNPILNQPDPTALTRSVPITVSGTTTKTSNELFVAQLYRDLLNRNGSLAELDGWAVQLDAGVAPSTVVTGIESSKEYRADQINALYESLLHRSVDVSGQTSYLGDMQKGATIEQIRVDIASSPEFYRTQGNSSPTGFVEVLYQDILNRTVSTTEAAGWIQQFTKNNNRVSVVEGIANSSEAFQDRTLLLYQQLLRRQPEQSGLTSNATQMAKTGEAAVVATMAGSVEYYSRYTGGPDSDLRSDASGNSASVSTNSSATSDSSQPLNEEGNAATTTGFASVGIVNFSGQGVGGGTLIAPRFVLTAAHVIDGRDPSTLTFTVGGATYNVAKVFEYPEYDPAEIGTNAANDIAVLELTKSVLNVAPSPINESVPAAGQLLTLVGFGARDGDAFGVKHKGTTPIGNVTSTLLTWTYQNNQQDDTVVGDSGSPEFVLKNGVYYIAGITSGGTQTNSSFGDNEYNTRVDVYASWIDSIAGL</sequence>
<dbReference type="InterPro" id="IPR025282">
    <property type="entry name" value="DUF4214"/>
</dbReference>
<accession>A0A8E6EUL2</accession>
<dbReference type="InterPro" id="IPR001254">
    <property type="entry name" value="Trypsin_dom"/>
</dbReference>
<feature type="compositionally biased region" description="Low complexity" evidence="1">
    <location>
        <begin position="1454"/>
        <end position="1473"/>
    </location>
</feature>
<dbReference type="EMBL" id="CP074694">
    <property type="protein sequence ID" value="QVL33844.1"/>
    <property type="molecule type" value="Genomic_DNA"/>
</dbReference>
<protein>
    <submittedName>
        <fullName evidence="3">DUF4214 domain-containing protein</fullName>
    </submittedName>
</protein>
<dbReference type="PANTHER" id="PTHR14139:SF2">
    <property type="entry name" value="CALSYNTENIN-1"/>
    <property type="match status" value="1"/>
</dbReference>
<evidence type="ECO:0000259" key="2">
    <source>
        <dbReference type="PROSITE" id="PS50240"/>
    </source>
</evidence>
<dbReference type="PRINTS" id="PR00722">
    <property type="entry name" value="CHYMOTRYPSIN"/>
</dbReference>
<dbReference type="InterPro" id="IPR009003">
    <property type="entry name" value="Peptidase_S1_PA"/>
</dbReference>
<gene>
    <name evidence="3" type="ORF">KIH39_08040</name>
</gene>
<name>A0A8E6EUL2_9BACT</name>
<reference evidence="3" key="1">
    <citation type="submission" date="2021-05" db="EMBL/GenBank/DDBJ databases">
        <title>Complete genome sequence of the cellulolytic planctomycete Telmatocola sphagniphila SP2T and characterization of the first cellulase from planctomycetes.</title>
        <authorList>
            <person name="Rakitin A.L."/>
            <person name="Beletsky A.V."/>
            <person name="Naumoff D.G."/>
            <person name="Kulichevskaya I.S."/>
            <person name="Mardanov A.V."/>
            <person name="Ravin N.V."/>
            <person name="Dedysh S.N."/>
        </authorList>
    </citation>
    <scope>NUCLEOTIDE SEQUENCE</scope>
    <source>
        <strain evidence="3">SP2T</strain>
    </source>
</reference>
<dbReference type="SUPFAM" id="SSF50494">
    <property type="entry name" value="Trypsin-like serine proteases"/>
    <property type="match status" value="1"/>
</dbReference>
<organism evidence="3 4">
    <name type="scientific">Telmatocola sphagniphila</name>
    <dbReference type="NCBI Taxonomy" id="1123043"/>
    <lineage>
        <taxon>Bacteria</taxon>
        <taxon>Pseudomonadati</taxon>
        <taxon>Planctomycetota</taxon>
        <taxon>Planctomycetia</taxon>
        <taxon>Gemmatales</taxon>
        <taxon>Gemmataceae</taxon>
    </lineage>
</organism>
<evidence type="ECO:0000256" key="1">
    <source>
        <dbReference type="SAM" id="MobiDB-lite"/>
    </source>
</evidence>
<dbReference type="PROSITE" id="PS50240">
    <property type="entry name" value="TRYPSIN_DOM"/>
    <property type="match status" value="1"/>
</dbReference>
<dbReference type="Proteomes" id="UP000676194">
    <property type="component" value="Chromosome"/>
</dbReference>
<feature type="domain" description="Peptidase S1" evidence="2">
    <location>
        <begin position="2711"/>
        <end position="2953"/>
    </location>
</feature>
<dbReference type="Gene3D" id="1.10.3130.20">
    <property type="entry name" value="Phycobilisome linker domain"/>
    <property type="match status" value="1"/>
</dbReference>
<feature type="region of interest" description="Disordered" evidence="1">
    <location>
        <begin position="2716"/>
        <end position="2750"/>
    </location>
</feature>
<dbReference type="InterPro" id="IPR043504">
    <property type="entry name" value="Peptidase_S1_PA_chymotrypsin"/>
</dbReference>
<proteinExistence type="predicted"/>
<dbReference type="InterPro" id="IPR001314">
    <property type="entry name" value="Peptidase_S1A"/>
</dbReference>
<dbReference type="RefSeq" id="WP_213498825.1">
    <property type="nucleotide sequence ID" value="NZ_CP074694.1"/>
</dbReference>
<dbReference type="Gene3D" id="2.40.10.10">
    <property type="entry name" value="Trypsin-like serine proteases"/>
    <property type="match status" value="1"/>
</dbReference>
<feature type="compositionally biased region" description="Low complexity" evidence="1">
    <location>
        <begin position="2723"/>
        <end position="2741"/>
    </location>
</feature>
<dbReference type="Pfam" id="PF13946">
    <property type="entry name" value="DUF4214"/>
    <property type="match status" value="2"/>
</dbReference>
<feature type="region of interest" description="Disordered" evidence="1">
    <location>
        <begin position="1454"/>
        <end position="1480"/>
    </location>
</feature>
<dbReference type="Pfam" id="PF00089">
    <property type="entry name" value="Trypsin"/>
    <property type="match status" value="1"/>
</dbReference>
<dbReference type="SMART" id="SM00020">
    <property type="entry name" value="Tryp_SPc"/>
    <property type="match status" value="1"/>
</dbReference>
<dbReference type="GO" id="GO:0006508">
    <property type="term" value="P:proteolysis"/>
    <property type="evidence" value="ECO:0007669"/>
    <property type="project" value="InterPro"/>
</dbReference>
<dbReference type="GO" id="GO:0004252">
    <property type="term" value="F:serine-type endopeptidase activity"/>
    <property type="evidence" value="ECO:0007669"/>
    <property type="project" value="InterPro"/>
</dbReference>
<evidence type="ECO:0000313" key="3">
    <source>
        <dbReference type="EMBL" id="QVL33844.1"/>
    </source>
</evidence>